<organism evidence="2 3">
    <name type="scientific">Natronospira elongata</name>
    <dbReference type="NCBI Taxonomy" id="3110268"/>
    <lineage>
        <taxon>Bacteria</taxon>
        <taxon>Pseudomonadati</taxon>
        <taxon>Pseudomonadota</taxon>
        <taxon>Gammaproteobacteria</taxon>
        <taxon>Natronospirales</taxon>
        <taxon>Natronospiraceae</taxon>
        <taxon>Natronospira</taxon>
    </lineage>
</organism>
<dbReference type="EMBL" id="JAYGII010000067">
    <property type="protein sequence ID" value="MEA5446847.1"/>
    <property type="molecule type" value="Genomic_DNA"/>
</dbReference>
<protein>
    <submittedName>
        <fullName evidence="2">DUF6364 family protein</fullName>
    </submittedName>
</protein>
<accession>A0AAP6MN15</accession>
<dbReference type="AlphaFoldDB" id="A0AAP6MN15"/>
<name>A0AAP6MN15_9GAMM</name>
<gene>
    <name evidence="2" type="ORF">VCB98_13550</name>
</gene>
<dbReference type="SUPFAM" id="SSF47598">
    <property type="entry name" value="Ribbon-helix-helix"/>
    <property type="match status" value="1"/>
</dbReference>
<keyword evidence="3" id="KW-1185">Reference proteome</keyword>
<evidence type="ECO:0000256" key="1">
    <source>
        <dbReference type="SAM" id="MobiDB-lite"/>
    </source>
</evidence>
<evidence type="ECO:0000313" key="3">
    <source>
        <dbReference type="Proteomes" id="UP001302316"/>
    </source>
</evidence>
<comment type="caution">
    <text evidence="2">The sequence shown here is derived from an EMBL/GenBank/DDBJ whole genome shotgun (WGS) entry which is preliminary data.</text>
</comment>
<proteinExistence type="predicted"/>
<dbReference type="InterPro" id="IPR045944">
    <property type="entry name" value="DUF6364"/>
</dbReference>
<dbReference type="RefSeq" id="WP_346053426.1">
    <property type="nucleotide sequence ID" value="NZ_JAYGII010000067.1"/>
</dbReference>
<feature type="region of interest" description="Disordered" evidence="1">
    <location>
        <begin position="57"/>
        <end position="76"/>
    </location>
</feature>
<dbReference type="InterPro" id="IPR010985">
    <property type="entry name" value="Ribbon_hlx_hlx"/>
</dbReference>
<evidence type="ECO:0000313" key="2">
    <source>
        <dbReference type="EMBL" id="MEA5446847.1"/>
    </source>
</evidence>
<dbReference type="GO" id="GO:0006355">
    <property type="term" value="P:regulation of DNA-templated transcription"/>
    <property type="evidence" value="ECO:0007669"/>
    <property type="project" value="InterPro"/>
</dbReference>
<dbReference type="Pfam" id="PF19891">
    <property type="entry name" value="DUF6364"/>
    <property type="match status" value="1"/>
</dbReference>
<reference evidence="2 3" key="1">
    <citation type="submission" date="2023-12" db="EMBL/GenBank/DDBJ databases">
        <title>Whole-genome sequencing of halo(alkali)philic microorganisms from hypersaline lakes.</title>
        <authorList>
            <person name="Sorokin D.Y."/>
            <person name="Merkel A.Y."/>
            <person name="Messina E."/>
            <person name="Yakimov M."/>
        </authorList>
    </citation>
    <scope>NUCLEOTIDE SEQUENCE [LARGE SCALE GENOMIC DNA]</scope>
    <source>
        <strain evidence="2 3">AB-CW1</strain>
    </source>
</reference>
<dbReference type="Proteomes" id="UP001302316">
    <property type="component" value="Unassembled WGS sequence"/>
</dbReference>
<sequence>MKRNITLRLDEELIRQAKVLAARESTSLNRLVVRELSRLVGRDQARERARRRALRAMEEGIPMGGGRVSRDELHER</sequence>